<protein>
    <recommendedName>
        <fullName evidence="5">PIN like domain-containing protein</fullName>
    </recommendedName>
</protein>
<feature type="transmembrane region" description="Helical" evidence="2">
    <location>
        <begin position="722"/>
        <end position="742"/>
    </location>
</feature>
<sequence length="745" mass="84561">MVLKQVDNTQIYALAEHVELLRAGWWEDAIDRTLQYQLYLAVQGLSEEAIIRQTQNELDARHDRHLIQQRLDRLTERGNVLRDGKSYYLTEKVREEYGRIQAEAEDLQERTMARYERVLHPYQRTITHLPSWEEFSQELLIPVINELGARTLELLRGEMPVPRTAAYSKFIAKFQEDDRMAVQSLIISFLDPEDSAVRSYIHSYLNHYMLVKSSSLDKKTLDRIANGQDSKPSFKILLDTNILFSILNLHYNPANAAAEALVELTKVIGSYADVGLYVLSRTLEEAKTSLASARDQAPRGRVTRPMAQAAQEVGNISGLVGRYIELATQGSASSPRSYFDDLIEGLEIILEAKGIVILSEGFESIEDRRSYKDAVDKWYSFEFDKQNGRGRNQVMHDVLCITFVKDRRQGKVAGFARSEWWFLTADFGLQSYEKSITGRKGVPLSINPAEMVQMLRFWVPRSDRLESALVGGIRLPFSFFHGERNMHKTSLEILDRMSRYSNVESFSTELAERLLTDKALRASVESGKGDSEEEKQRAFESALAEDVRALEKQAEDQRILTERLKRELEEAKRKSASDASIAAGKASSKASLQAQAERTERAREKERKAAKARAASHQAELQALQEEVDTLKALEDEKQAVREGRAVLRKTWLTWCSFILLTLVLFAGCIFVANNYSWSFWLLVLAVISSLFVSLWMSLGLTKMLALSVTSRTVRLFKICATNLWSYLGAGFVALVITLVVAPPK</sequence>
<evidence type="ECO:0000256" key="1">
    <source>
        <dbReference type="SAM" id="MobiDB-lite"/>
    </source>
</evidence>
<organism evidence="3 4">
    <name type="scientific">Pseudarthrobacter quantipunctorum</name>
    <dbReference type="NCBI Taxonomy" id="3128980"/>
    <lineage>
        <taxon>Bacteria</taxon>
        <taxon>Bacillati</taxon>
        <taxon>Actinomycetota</taxon>
        <taxon>Actinomycetes</taxon>
        <taxon>Micrococcales</taxon>
        <taxon>Micrococcaceae</taxon>
        <taxon>Pseudarthrobacter</taxon>
    </lineage>
</organism>
<dbReference type="RefSeq" id="WP_406636950.1">
    <property type="nucleotide sequence ID" value="NZ_CP148033.1"/>
</dbReference>
<reference evidence="3 4" key="1">
    <citation type="submission" date="2024-03" db="EMBL/GenBank/DDBJ databases">
        <title>Rhodococcus navarretei sp. nov. and Pseudarthrobacter quantumdoti sp. nov., two new species with the ability to biosynthesize Quantum Dots isolated from soil samples at Union Glacier, Antarctica.</title>
        <authorList>
            <person name="Vargas M."/>
        </authorList>
    </citation>
    <scope>NUCLEOTIDE SEQUENCE [LARGE SCALE GENOMIC DNA]</scope>
    <source>
        <strain evidence="3 4">RC-2-3</strain>
    </source>
</reference>
<dbReference type="Proteomes" id="UP001623384">
    <property type="component" value="Chromosome"/>
</dbReference>
<name>A0ABZ2R6P5_9MICC</name>
<feature type="region of interest" description="Disordered" evidence="1">
    <location>
        <begin position="575"/>
        <end position="610"/>
    </location>
</feature>
<evidence type="ECO:0008006" key="5">
    <source>
        <dbReference type="Google" id="ProtNLM"/>
    </source>
</evidence>
<feature type="transmembrane region" description="Helical" evidence="2">
    <location>
        <begin position="652"/>
        <end position="673"/>
    </location>
</feature>
<keyword evidence="2" id="KW-0812">Transmembrane</keyword>
<evidence type="ECO:0000313" key="4">
    <source>
        <dbReference type="Proteomes" id="UP001623384"/>
    </source>
</evidence>
<feature type="compositionally biased region" description="Basic and acidic residues" evidence="1">
    <location>
        <begin position="597"/>
        <end position="609"/>
    </location>
</feature>
<feature type="transmembrane region" description="Helical" evidence="2">
    <location>
        <begin position="679"/>
        <end position="701"/>
    </location>
</feature>
<evidence type="ECO:0000313" key="3">
    <source>
        <dbReference type="EMBL" id="WXK94092.1"/>
    </source>
</evidence>
<keyword evidence="2" id="KW-1133">Transmembrane helix</keyword>
<keyword evidence="4" id="KW-1185">Reference proteome</keyword>
<keyword evidence="2" id="KW-0472">Membrane</keyword>
<gene>
    <name evidence="3" type="ORF">WHH00_04610</name>
</gene>
<dbReference type="EMBL" id="CP148033">
    <property type="protein sequence ID" value="WXK94092.1"/>
    <property type="molecule type" value="Genomic_DNA"/>
</dbReference>
<feature type="compositionally biased region" description="Low complexity" evidence="1">
    <location>
        <begin position="577"/>
        <end position="596"/>
    </location>
</feature>
<evidence type="ECO:0000256" key="2">
    <source>
        <dbReference type="SAM" id="Phobius"/>
    </source>
</evidence>
<accession>A0ABZ2R6P5</accession>
<proteinExistence type="predicted"/>